<evidence type="ECO:0000313" key="4">
    <source>
        <dbReference type="EMBL" id="KAI6303096.1"/>
    </source>
</evidence>
<sequence>MDHIVTVGVCYLDTILSVPHFPEEDSKLRATNVQVRRGGNGANTLEVLQQLLPRCGDQEDQRRPSLHLMTPLPDLESPETAQVVDSFGIDSPIDLSLCLHRKGIQKAASSYIVRSNATGSRTIVNHNPLSEMEVDEFSQAAETWFSRMQAEPSRTWWHFEGRIPKTTSECIRHLRRLWPSVRVSVECEKPGREGLDELAGQADFVFYSRSWAEAKGYQSPEECLRREAPSTASHVFVTWGGHGASAMAIKGQDEYHHCDVHVDNGNDDIRVVDTVGAGDTFIAGILFGFACHPDDWDLPRKLRFAVRLATQKVQMDGFGGLTAPARPGNDDLSP</sequence>
<feature type="domain" description="Carbohydrate kinase PfkB" evidence="3">
    <location>
        <begin position="1"/>
        <end position="317"/>
    </location>
</feature>
<dbReference type="PANTHER" id="PTHR42774">
    <property type="entry name" value="PHOSPHOTRANSFERASE SYSTEM TRANSPORT PROTEIN"/>
    <property type="match status" value="1"/>
</dbReference>
<evidence type="ECO:0000256" key="2">
    <source>
        <dbReference type="ARBA" id="ARBA00022777"/>
    </source>
</evidence>
<dbReference type="InterPro" id="IPR034093">
    <property type="entry name" value="KHK"/>
</dbReference>
<dbReference type="Pfam" id="PF00294">
    <property type="entry name" value="PfkB"/>
    <property type="match status" value="1"/>
</dbReference>
<dbReference type="EMBL" id="JABSND010000017">
    <property type="protein sequence ID" value="KAI6303096.1"/>
    <property type="molecule type" value="Genomic_DNA"/>
</dbReference>
<dbReference type="Gene3D" id="3.40.1190.20">
    <property type="match status" value="1"/>
</dbReference>
<dbReference type="InterPro" id="IPR052562">
    <property type="entry name" value="Ketohexokinase-related"/>
</dbReference>
<comment type="caution">
    <text evidence="4">The sequence shown here is derived from an EMBL/GenBank/DDBJ whole genome shotgun (WGS) entry which is preliminary data.</text>
</comment>
<dbReference type="InterPro" id="IPR029056">
    <property type="entry name" value="Ribokinase-like"/>
</dbReference>
<keyword evidence="2" id="KW-0418">Kinase</keyword>
<dbReference type="CDD" id="cd01939">
    <property type="entry name" value="Ketohexokinase"/>
    <property type="match status" value="1"/>
</dbReference>
<dbReference type="SUPFAM" id="SSF53613">
    <property type="entry name" value="Ribokinase-like"/>
    <property type="match status" value="1"/>
</dbReference>
<dbReference type="PANTHER" id="PTHR42774:SF3">
    <property type="entry name" value="KETOHEXOKINASE"/>
    <property type="match status" value="1"/>
</dbReference>
<proteinExistence type="predicted"/>
<dbReference type="Proteomes" id="UP001059893">
    <property type="component" value="Unassembled WGS sequence"/>
</dbReference>
<evidence type="ECO:0000313" key="5">
    <source>
        <dbReference type="Proteomes" id="UP001059893"/>
    </source>
</evidence>
<dbReference type="InterPro" id="IPR011611">
    <property type="entry name" value="PfkB_dom"/>
</dbReference>
<gene>
    <name evidence="4" type="ORF">MCOR33_001693</name>
</gene>
<keyword evidence="5" id="KW-1185">Reference proteome</keyword>
<keyword evidence="1" id="KW-0808">Transferase</keyword>
<reference evidence="4" key="1">
    <citation type="submission" date="2021-01" db="EMBL/GenBank/DDBJ databases">
        <title>Deciphering the adaptive evolutionary patterns associated with biogeogrpahic diversity in the finger millet blast pathogen Magnaporthe oryzae in Eastern Africa.</title>
        <authorList>
            <person name="Onyema G."/>
            <person name="Shittu T.A."/>
            <person name="Dodsworth S."/>
            <person name="Devilliers S."/>
            <person name="Muthumeenakshi S."/>
            <person name="Sreenivasaprasad S."/>
        </authorList>
    </citation>
    <scope>NUCLEOTIDE SEQUENCE</scope>
    <source>
        <strain evidence="4">D15/s37</strain>
    </source>
</reference>
<evidence type="ECO:0000256" key="1">
    <source>
        <dbReference type="ARBA" id="ARBA00022679"/>
    </source>
</evidence>
<accession>A0ABQ8NWL8</accession>
<dbReference type="PROSITE" id="PS00584">
    <property type="entry name" value="PFKB_KINASES_2"/>
    <property type="match status" value="1"/>
</dbReference>
<evidence type="ECO:0000259" key="3">
    <source>
        <dbReference type="Pfam" id="PF00294"/>
    </source>
</evidence>
<name>A0ABQ8NWL8_PYRGI</name>
<dbReference type="InterPro" id="IPR002173">
    <property type="entry name" value="Carboh/pur_kinase_PfkB_CS"/>
</dbReference>
<protein>
    <recommendedName>
        <fullName evidence="3">Carbohydrate kinase PfkB domain-containing protein</fullName>
    </recommendedName>
</protein>
<organism evidence="4 5">
    <name type="scientific">Pyricularia grisea</name>
    <name type="common">Crabgrass-specific blast fungus</name>
    <name type="synonym">Magnaporthe grisea</name>
    <dbReference type="NCBI Taxonomy" id="148305"/>
    <lineage>
        <taxon>Eukaryota</taxon>
        <taxon>Fungi</taxon>
        <taxon>Dikarya</taxon>
        <taxon>Ascomycota</taxon>
        <taxon>Pezizomycotina</taxon>
        <taxon>Sordariomycetes</taxon>
        <taxon>Sordariomycetidae</taxon>
        <taxon>Magnaporthales</taxon>
        <taxon>Pyriculariaceae</taxon>
        <taxon>Pyricularia</taxon>
    </lineage>
</organism>